<dbReference type="Pfam" id="PF00309">
    <property type="entry name" value="Sigma54_AID"/>
    <property type="match status" value="1"/>
</dbReference>
<evidence type="ECO:0000313" key="14">
    <source>
        <dbReference type="EMBL" id="SDW90330.1"/>
    </source>
</evidence>
<evidence type="ECO:0000256" key="9">
    <source>
        <dbReference type="ARBA" id="ARBA00023163"/>
    </source>
</evidence>
<keyword evidence="4 10" id="KW-0808">Transferase</keyword>
<dbReference type="PROSITE" id="PS50044">
    <property type="entry name" value="SIGMA54_3"/>
    <property type="match status" value="1"/>
</dbReference>
<proteinExistence type="inferred from homology"/>
<dbReference type="STRING" id="1058.SAMN05421783_110128"/>
<evidence type="ECO:0000256" key="8">
    <source>
        <dbReference type="ARBA" id="ARBA00023125"/>
    </source>
</evidence>
<feature type="compositionally biased region" description="Polar residues" evidence="11">
    <location>
        <begin position="59"/>
        <end position="69"/>
    </location>
</feature>
<dbReference type="Gene3D" id="1.10.10.60">
    <property type="entry name" value="Homeodomain-like"/>
    <property type="match status" value="1"/>
</dbReference>
<dbReference type="InterPro" id="IPR000394">
    <property type="entry name" value="RNA_pol_sigma_54"/>
</dbReference>
<dbReference type="GO" id="GO:0016987">
    <property type="term" value="F:sigma factor activity"/>
    <property type="evidence" value="ECO:0007669"/>
    <property type="project" value="UniProtKB-KW"/>
</dbReference>
<dbReference type="GO" id="GO:0016779">
    <property type="term" value="F:nucleotidyltransferase activity"/>
    <property type="evidence" value="ECO:0007669"/>
    <property type="project" value="UniProtKB-KW"/>
</dbReference>
<evidence type="ECO:0000259" key="13">
    <source>
        <dbReference type="Pfam" id="PF04963"/>
    </source>
</evidence>
<evidence type="ECO:0000256" key="7">
    <source>
        <dbReference type="ARBA" id="ARBA00023082"/>
    </source>
</evidence>
<evidence type="ECO:0000256" key="2">
    <source>
        <dbReference type="ARBA" id="ARBA00019942"/>
    </source>
</evidence>
<dbReference type="PANTHER" id="PTHR32248">
    <property type="entry name" value="RNA POLYMERASE SIGMA-54 FACTOR"/>
    <property type="match status" value="1"/>
</dbReference>
<keyword evidence="6 10" id="KW-0805">Transcription regulation</keyword>
<dbReference type="InterPro" id="IPR007046">
    <property type="entry name" value="RNA_pol_sigma_54_core-bd"/>
</dbReference>
<evidence type="ECO:0000259" key="12">
    <source>
        <dbReference type="Pfam" id="PF04552"/>
    </source>
</evidence>
<evidence type="ECO:0000256" key="5">
    <source>
        <dbReference type="ARBA" id="ARBA00022695"/>
    </source>
</evidence>
<comment type="similarity">
    <text evidence="1 10">Belongs to the sigma-54 factor family.</text>
</comment>
<evidence type="ECO:0000313" key="15">
    <source>
        <dbReference type="Proteomes" id="UP000198816"/>
    </source>
</evidence>
<evidence type="ECO:0000256" key="10">
    <source>
        <dbReference type="PIRNR" id="PIRNR000774"/>
    </source>
</evidence>
<dbReference type="AlphaFoldDB" id="A0A1H2XBV7"/>
<organism evidence="14 15">
    <name type="scientific">Thiocapsa roseopersicina</name>
    <dbReference type="NCBI Taxonomy" id="1058"/>
    <lineage>
        <taxon>Bacteria</taxon>
        <taxon>Pseudomonadati</taxon>
        <taxon>Pseudomonadota</taxon>
        <taxon>Gammaproteobacteria</taxon>
        <taxon>Chromatiales</taxon>
        <taxon>Chromatiaceae</taxon>
        <taxon>Thiocapsa</taxon>
    </lineage>
</organism>
<dbReference type="InterPro" id="IPR038709">
    <property type="entry name" value="RpoN_core-bd_sf"/>
</dbReference>
<evidence type="ECO:0000256" key="11">
    <source>
        <dbReference type="SAM" id="MobiDB-lite"/>
    </source>
</evidence>
<comment type="function">
    <text evidence="10">Sigma factors are initiation factors that promote the attachment of RNA polymerase to specific initiation sites and are then released.</text>
</comment>
<dbReference type="GO" id="GO:0003677">
    <property type="term" value="F:DNA binding"/>
    <property type="evidence" value="ECO:0007669"/>
    <property type="project" value="UniProtKB-KW"/>
</dbReference>
<dbReference type="FunFam" id="1.10.10.60:FF:000045">
    <property type="entry name" value="RNA polymerase sigma-54 factor"/>
    <property type="match status" value="1"/>
</dbReference>
<dbReference type="InterPro" id="IPR007634">
    <property type="entry name" value="RNA_pol_sigma_54_DNA-bd"/>
</dbReference>
<gene>
    <name evidence="14" type="ORF">SAMN05421783_110128</name>
</gene>
<dbReference type="PRINTS" id="PR00045">
    <property type="entry name" value="SIGMA54FCT"/>
</dbReference>
<dbReference type="OrthoDB" id="9814402at2"/>
<name>A0A1H2XBV7_THIRO</name>
<keyword evidence="15" id="KW-1185">Reference proteome</keyword>
<dbReference type="GO" id="GO:0006352">
    <property type="term" value="P:DNA-templated transcription initiation"/>
    <property type="evidence" value="ECO:0007669"/>
    <property type="project" value="InterPro"/>
</dbReference>
<protein>
    <recommendedName>
        <fullName evidence="2 10">RNA polymerase sigma-54 factor</fullName>
    </recommendedName>
</protein>
<dbReference type="Gene3D" id="1.10.10.1330">
    <property type="entry name" value="RNA polymerase sigma-54 factor, core-binding domain"/>
    <property type="match status" value="1"/>
</dbReference>
<keyword evidence="7 10" id="KW-0731">Sigma factor</keyword>
<dbReference type="RefSeq" id="WP_093032262.1">
    <property type="nucleotide sequence ID" value="NZ_FNNZ01000010.1"/>
</dbReference>
<feature type="domain" description="RNA polymerase sigma factor 54 core-binding" evidence="13">
    <location>
        <begin position="130"/>
        <end position="320"/>
    </location>
</feature>
<dbReference type="GO" id="GO:0000428">
    <property type="term" value="C:DNA-directed RNA polymerase complex"/>
    <property type="evidence" value="ECO:0007669"/>
    <property type="project" value="UniProtKB-KW"/>
</dbReference>
<dbReference type="EMBL" id="FNNZ01000010">
    <property type="protein sequence ID" value="SDW90330.1"/>
    <property type="molecule type" value="Genomic_DNA"/>
</dbReference>
<evidence type="ECO:0000256" key="1">
    <source>
        <dbReference type="ARBA" id="ARBA00008798"/>
    </source>
</evidence>
<dbReference type="Proteomes" id="UP000198816">
    <property type="component" value="Unassembled WGS sequence"/>
</dbReference>
<evidence type="ECO:0000256" key="4">
    <source>
        <dbReference type="ARBA" id="ARBA00022679"/>
    </source>
</evidence>
<dbReference type="GO" id="GO:0001216">
    <property type="term" value="F:DNA-binding transcription activator activity"/>
    <property type="evidence" value="ECO:0007669"/>
    <property type="project" value="InterPro"/>
</dbReference>
<keyword evidence="5 10" id="KW-0548">Nucleotidyltransferase</keyword>
<dbReference type="PANTHER" id="PTHR32248:SF4">
    <property type="entry name" value="RNA POLYMERASE SIGMA-54 FACTOR"/>
    <property type="match status" value="1"/>
</dbReference>
<sequence>MKQSIQLRLGQHLTMTPQLQQAIRLLQLSTLELQKEIQEALDTNLMLEEGDEADRFNTGEVQQSGTIQSEDIETPRASVEQSVDREIHAESNEMPEELPVDTLWTDVFDSYLPSTSHGSDDGSDYDPFAQQSRPQTLLDHLAWQLNLCKLSERDNMIAQAVIDSIDADGYLRIDVEELLLTIDHPEISAEEVEAVIHRIQSFDPPGVGARNLPECLLIQLSQLPPQTPWRSAATAICRDGFEHLAKRDVASLVRQLKESEETVAGSLTLIRGLNPRPGSLIAGTPAQYVVPDIFVRKREGRWSVELNPESTPKLRVNADYARLIRRADQSADGVTLKSHLQEARWFIKSLASRNDTVLRVGAKIVEMQQEFFEHGDEAMKPMVLRDVAEALELHESTVSRVTTQKYMHTPRGTFEFKYFFSSHVNTASGGECSSTAIRALIRKLIAGESSRKPMSDSKIALELADQGINVARRTVAKYREAMGVPPSNERKRLD</sequence>
<dbReference type="NCBIfam" id="TIGR02395">
    <property type="entry name" value="rpoN_sigma"/>
    <property type="match status" value="1"/>
</dbReference>
<feature type="region of interest" description="Disordered" evidence="11">
    <location>
        <begin position="53"/>
        <end position="78"/>
    </location>
</feature>
<reference evidence="15" key="1">
    <citation type="submission" date="2016-10" db="EMBL/GenBank/DDBJ databases">
        <authorList>
            <person name="Varghese N."/>
            <person name="Submissions S."/>
        </authorList>
    </citation>
    <scope>NUCLEOTIDE SEQUENCE [LARGE SCALE GENOMIC DNA]</scope>
    <source>
        <strain evidence="15">DSM 217</strain>
    </source>
</reference>
<keyword evidence="9 10" id="KW-0804">Transcription</keyword>
<dbReference type="NCBIfam" id="NF004595">
    <property type="entry name" value="PRK05932.1-2"/>
    <property type="match status" value="1"/>
</dbReference>
<evidence type="ECO:0000256" key="3">
    <source>
        <dbReference type="ARBA" id="ARBA00022478"/>
    </source>
</evidence>
<dbReference type="NCBIfam" id="NF009118">
    <property type="entry name" value="PRK12469.1"/>
    <property type="match status" value="1"/>
</dbReference>
<dbReference type="PROSITE" id="PS00717">
    <property type="entry name" value="SIGMA54_1"/>
    <property type="match status" value="1"/>
</dbReference>
<dbReference type="PIRSF" id="PIRSF000774">
    <property type="entry name" value="RpoN"/>
    <property type="match status" value="1"/>
</dbReference>
<keyword evidence="8 10" id="KW-0238">DNA-binding</keyword>
<dbReference type="Pfam" id="PF04552">
    <property type="entry name" value="Sigma54_DBD"/>
    <property type="match status" value="1"/>
</dbReference>
<dbReference type="Pfam" id="PF04963">
    <property type="entry name" value="Sigma54_CBD"/>
    <property type="match status" value="1"/>
</dbReference>
<evidence type="ECO:0000256" key="6">
    <source>
        <dbReference type="ARBA" id="ARBA00023015"/>
    </source>
</evidence>
<accession>A0A1H2XBV7</accession>
<keyword evidence="3 10" id="KW-0240">DNA-directed RNA polymerase</keyword>
<feature type="domain" description="RNA polymerase sigma factor 54 DNA-binding" evidence="12">
    <location>
        <begin position="336"/>
        <end position="492"/>
    </location>
</feature>
<dbReference type="PROSITE" id="PS00718">
    <property type="entry name" value="SIGMA54_2"/>
    <property type="match status" value="1"/>
</dbReference>